<evidence type="ECO:0000256" key="12">
    <source>
        <dbReference type="ARBA" id="ARBA00023286"/>
    </source>
</evidence>
<feature type="domain" description="Ionotropic glutamate receptor L-glutamate and glycine-binding" evidence="21">
    <location>
        <begin position="461"/>
        <end position="527"/>
    </location>
</feature>
<evidence type="ECO:0000256" key="19">
    <source>
        <dbReference type="SAM" id="SignalP"/>
    </source>
</evidence>
<keyword evidence="8 18" id="KW-0472">Membrane</keyword>
<dbReference type="GO" id="GO:0022824">
    <property type="term" value="F:transmitter-gated monoatomic ion channel activity"/>
    <property type="evidence" value="ECO:0007669"/>
    <property type="project" value="UniProtKB-ARBA"/>
</dbReference>
<dbReference type="SMART" id="SM00918">
    <property type="entry name" value="Lig_chan-Glu_bd"/>
    <property type="match status" value="1"/>
</dbReference>
<dbReference type="Pfam" id="PF00060">
    <property type="entry name" value="Lig_chan"/>
    <property type="match status" value="1"/>
</dbReference>
<keyword evidence="9" id="KW-0675">Receptor</keyword>
<dbReference type="InterPro" id="IPR001828">
    <property type="entry name" value="ANF_lig-bd_rcpt"/>
</dbReference>
<feature type="domain" description="Ionotropic glutamate receptor C-terminal" evidence="20">
    <location>
        <begin position="451"/>
        <end position="822"/>
    </location>
</feature>
<feature type="binding site" evidence="15">
    <location>
        <position position="707"/>
    </location>
    <ligand>
        <name>L-glutamate</name>
        <dbReference type="ChEBI" id="CHEBI:29985"/>
    </ligand>
</feature>
<keyword evidence="4 19" id="KW-0732">Signal</keyword>
<organism evidence="22 23">
    <name type="scientific">Ridgeia piscesae</name>
    <name type="common">Tubeworm</name>
    <dbReference type="NCBI Taxonomy" id="27915"/>
    <lineage>
        <taxon>Eukaryota</taxon>
        <taxon>Metazoa</taxon>
        <taxon>Spiralia</taxon>
        <taxon>Lophotrochozoa</taxon>
        <taxon>Annelida</taxon>
        <taxon>Polychaeta</taxon>
        <taxon>Sedentaria</taxon>
        <taxon>Canalipalpata</taxon>
        <taxon>Sabellida</taxon>
        <taxon>Siboglinidae</taxon>
        <taxon>Ridgeia</taxon>
    </lineage>
</organism>
<dbReference type="InterPro" id="IPR001508">
    <property type="entry name" value="Iono_Glu_rcpt_met"/>
</dbReference>
<evidence type="ECO:0000256" key="15">
    <source>
        <dbReference type="PIRSR" id="PIRSR601508-1"/>
    </source>
</evidence>
<evidence type="ECO:0000256" key="8">
    <source>
        <dbReference type="ARBA" id="ARBA00023136"/>
    </source>
</evidence>
<feature type="binding site" evidence="15">
    <location>
        <position position="536"/>
    </location>
    <ligand>
        <name>L-glutamate</name>
        <dbReference type="ChEBI" id="CHEBI:29985"/>
    </ligand>
</feature>
<dbReference type="Pfam" id="PF01094">
    <property type="entry name" value="ANF_receptor"/>
    <property type="match status" value="1"/>
</dbReference>
<evidence type="ECO:0000256" key="17">
    <source>
        <dbReference type="PIRSR" id="PIRSR601508-3"/>
    </source>
</evidence>
<keyword evidence="10" id="KW-0325">Glycoprotein</keyword>
<feature type="transmembrane region" description="Helical" evidence="18">
    <location>
        <begin position="583"/>
        <end position="601"/>
    </location>
</feature>
<dbReference type="Pfam" id="PF10613">
    <property type="entry name" value="Lig_chan-Glu_bd"/>
    <property type="match status" value="1"/>
</dbReference>
<evidence type="ECO:0000256" key="4">
    <source>
        <dbReference type="ARBA" id="ARBA00022729"/>
    </source>
</evidence>
<keyword evidence="1" id="KW-0813">Transport</keyword>
<evidence type="ECO:0008006" key="24">
    <source>
        <dbReference type="Google" id="ProtNLM"/>
    </source>
</evidence>
<dbReference type="PRINTS" id="PR00177">
    <property type="entry name" value="NMDARECEPTOR"/>
</dbReference>
<dbReference type="FunFam" id="3.40.190.10:FF:000001">
    <property type="entry name" value="Glutamate receptor ionotropic, kainate 2"/>
    <property type="match status" value="1"/>
</dbReference>
<evidence type="ECO:0000256" key="2">
    <source>
        <dbReference type="ARBA" id="ARBA00022475"/>
    </source>
</evidence>
<feature type="disulfide bond" evidence="17">
    <location>
        <begin position="771"/>
        <end position="826"/>
    </location>
</feature>
<dbReference type="InterPro" id="IPR015683">
    <property type="entry name" value="Ionotropic_Glu_rcpt"/>
</dbReference>
<comment type="caution">
    <text evidence="22">The sequence shown here is derived from an EMBL/GenBank/DDBJ whole genome shotgun (WGS) entry which is preliminary data.</text>
</comment>
<reference evidence="22" key="1">
    <citation type="journal article" date="2023" name="Mol. Biol. Evol.">
        <title>Third-Generation Sequencing Reveals the Adaptive Role of the Epigenome in Three Deep-Sea Polychaetes.</title>
        <authorList>
            <person name="Perez M."/>
            <person name="Aroh O."/>
            <person name="Sun Y."/>
            <person name="Lan Y."/>
            <person name="Juniper S.K."/>
            <person name="Young C.R."/>
            <person name="Angers B."/>
            <person name="Qian P.Y."/>
        </authorList>
    </citation>
    <scope>NUCLEOTIDE SEQUENCE</scope>
    <source>
        <strain evidence="22">R07B-5</strain>
    </source>
</reference>
<evidence type="ECO:0000256" key="13">
    <source>
        <dbReference type="ARBA" id="ARBA00023303"/>
    </source>
</evidence>
<feature type="binding site" evidence="15">
    <location>
        <position position="758"/>
    </location>
    <ligand>
        <name>L-glutamate</name>
        <dbReference type="ChEBI" id="CHEBI:29985"/>
    </ligand>
</feature>
<keyword evidence="5 18" id="KW-1133">Transmembrane helix</keyword>
<evidence type="ECO:0000256" key="9">
    <source>
        <dbReference type="ARBA" id="ARBA00023170"/>
    </source>
</evidence>
<dbReference type="CDD" id="cd06380">
    <property type="entry name" value="PBP1_iGluR_AMPA"/>
    <property type="match status" value="1"/>
</dbReference>
<evidence type="ECO:0000256" key="16">
    <source>
        <dbReference type="PIRSR" id="PIRSR601508-2"/>
    </source>
</evidence>
<evidence type="ECO:0000256" key="7">
    <source>
        <dbReference type="ARBA" id="ARBA00023065"/>
    </source>
</evidence>
<keyword evidence="6" id="KW-0770">Synapse</keyword>
<dbReference type="EMBL" id="JAODUO010001028">
    <property type="protein sequence ID" value="KAK2171771.1"/>
    <property type="molecule type" value="Genomic_DNA"/>
</dbReference>
<dbReference type="SUPFAM" id="SSF53850">
    <property type="entry name" value="Periplasmic binding protein-like II"/>
    <property type="match status" value="1"/>
</dbReference>
<feature type="binding site" evidence="15">
    <location>
        <position position="543"/>
    </location>
    <ligand>
        <name>L-glutamate</name>
        <dbReference type="ChEBI" id="CHEBI:29985"/>
    </ligand>
</feature>
<protein>
    <recommendedName>
        <fullName evidence="24">Glutamate receptor</fullName>
    </recommendedName>
</protein>
<evidence type="ECO:0000256" key="6">
    <source>
        <dbReference type="ARBA" id="ARBA00023018"/>
    </source>
</evidence>
<evidence type="ECO:0000256" key="1">
    <source>
        <dbReference type="ARBA" id="ARBA00022448"/>
    </source>
</evidence>
<evidence type="ECO:0000313" key="22">
    <source>
        <dbReference type="EMBL" id="KAK2171771.1"/>
    </source>
</evidence>
<evidence type="ECO:0000256" key="3">
    <source>
        <dbReference type="ARBA" id="ARBA00022692"/>
    </source>
</evidence>
<keyword evidence="2" id="KW-1003">Cell membrane</keyword>
<evidence type="ECO:0000256" key="5">
    <source>
        <dbReference type="ARBA" id="ARBA00022989"/>
    </source>
</evidence>
<gene>
    <name evidence="22" type="ORF">NP493_1024g00039</name>
</gene>
<evidence type="ECO:0000256" key="18">
    <source>
        <dbReference type="SAM" id="Phobius"/>
    </source>
</evidence>
<dbReference type="Gene3D" id="1.10.287.70">
    <property type="match status" value="1"/>
</dbReference>
<dbReference type="FunFam" id="1.10.287.70:FF:000067">
    <property type="entry name" value="glutamate receptor 2 isoform X1"/>
    <property type="match status" value="1"/>
</dbReference>
<evidence type="ECO:0000259" key="21">
    <source>
        <dbReference type="SMART" id="SM00918"/>
    </source>
</evidence>
<evidence type="ECO:0000256" key="10">
    <source>
        <dbReference type="ARBA" id="ARBA00023180"/>
    </source>
</evidence>
<evidence type="ECO:0000313" key="23">
    <source>
        <dbReference type="Proteomes" id="UP001209878"/>
    </source>
</evidence>
<dbReference type="InterPro" id="IPR028082">
    <property type="entry name" value="Peripla_BP_I"/>
</dbReference>
<sequence>MARVVTTPSVGAMLWWWLAWCGLVELWPGRVTAAKKGLPIGAVLDSKSLKSLAALLYGIETHNNKTVSSSHFQLTTYRSGIDVTNDFQVSKSICSMMAKGVFAFVGDANMTSLGTVTSYSNKFHMPYVSSALPTSRRSSSFLVNVRPRYDGAILALIRHYKWRHFVYIYDSREGVSRLQELFNNLHKNEATNDNWRISVVRVDAAGSRYPLLRHVDRLFDGQHRNIVLDVGSVLVLQSVLNNIQNMGMNRAGYHYILGGLAMDELNLARFTYGGVNLTGFGVVRSDKARSVSAIREWCRRKKIAGLPSHFGFGRKLQLNEALTMDALMTVTKGLGELIRRDPDAFRKTFRRGQVYNNNTKGIRCSGKKPWQHGPAIISSLRNVRFNGMTGLVSFDKEGFRKDYSLDIMQLSFNNGPRKIGRWHSSRALLLEETKSTDRKGGRQTAQRNNTRKIVTTILTKPYLMLRRKEDGVTLTGNARFEGYCADLAKEIATIVKFNYELRVVADEKYGERMFNGTWNGMVGELTDGKADLAIAPLTITSIRERVIDFSKPYMSLGISIMIKKPDKQKPGIFSFMNPLAFEIWMYIILAYLGVSLGLFFVSRFSPYEWQIEDSVNGPSFANDFTVLNSFWFALSAIMRQGCDISPRSMSGRIVGAAWWFFTLILISSYTANLVAFLTVERMLTPIESADDLAKQTEILYGTLHAGSTKDFFLTSKIAVYETMWDFMESARPSVFVKTTLEGVQKVRDSKGKYAFLLESTMNDYYNQQKPCNTMKVGGNLDSKGYGVATPLDSELREPISLAVLQLRENGILQKLHKRWWYDKGECGQDVDTGSQQSALTLNNVAGIFYILIGGLGVALVFSIVEFFCKTRTDARRQKVTQYRLNNLIKFGNRRIV</sequence>
<feature type="disulfide bond" evidence="17">
    <location>
        <begin position="94"/>
        <end position="364"/>
    </location>
</feature>
<keyword evidence="13" id="KW-0407">Ion channel</keyword>
<accession>A0AAD9KIF7</accession>
<dbReference type="SUPFAM" id="SSF53822">
    <property type="entry name" value="Periplasmic binding protein-like I"/>
    <property type="match status" value="1"/>
</dbReference>
<proteinExistence type="predicted"/>
<dbReference type="GO" id="GO:0045211">
    <property type="term" value="C:postsynaptic membrane"/>
    <property type="evidence" value="ECO:0007669"/>
    <property type="project" value="UniProtKB-SubCell"/>
</dbReference>
<feature type="site" description="Crucial to convey clamshell closure to channel opening" evidence="16">
    <location>
        <position position="686"/>
    </location>
</feature>
<keyword evidence="7" id="KW-0406">Ion transport</keyword>
<name>A0AAD9KIF7_RIDPI</name>
<keyword evidence="3 18" id="KW-0812">Transmembrane</keyword>
<evidence type="ECO:0000256" key="11">
    <source>
        <dbReference type="ARBA" id="ARBA00023257"/>
    </source>
</evidence>
<dbReference type="Gene3D" id="3.40.50.2300">
    <property type="match status" value="2"/>
</dbReference>
<evidence type="ECO:0000256" key="14">
    <source>
        <dbReference type="ARBA" id="ARBA00034104"/>
    </source>
</evidence>
<dbReference type="SUPFAM" id="SSF81324">
    <property type="entry name" value="Voltage-gated potassium channels"/>
    <property type="match status" value="1"/>
</dbReference>
<evidence type="ECO:0000259" key="20">
    <source>
        <dbReference type="SMART" id="SM00079"/>
    </source>
</evidence>
<feature type="signal peptide" evidence="19">
    <location>
        <begin position="1"/>
        <end position="33"/>
    </location>
</feature>
<dbReference type="InterPro" id="IPR019594">
    <property type="entry name" value="Glu/Gly-bd"/>
</dbReference>
<keyword evidence="23" id="KW-1185">Reference proteome</keyword>
<feature type="binding site" evidence="15">
    <location>
        <position position="538"/>
    </location>
    <ligand>
        <name>L-glutamate</name>
        <dbReference type="ChEBI" id="CHEBI:29985"/>
    </ligand>
</feature>
<dbReference type="GO" id="GO:0007166">
    <property type="term" value="P:cell surface receptor signaling pathway"/>
    <property type="evidence" value="ECO:0007669"/>
    <property type="project" value="UniProtKB-ARBA"/>
</dbReference>
<feature type="transmembrane region" description="Helical" evidence="18">
    <location>
        <begin position="846"/>
        <end position="868"/>
    </location>
</feature>
<keyword evidence="11" id="KW-0628">Postsynaptic cell membrane</keyword>
<keyword evidence="12" id="KW-1071">Ligand-gated ion channel</keyword>
<keyword evidence="17" id="KW-1015">Disulfide bond</keyword>
<dbReference type="PANTHER" id="PTHR18966">
    <property type="entry name" value="IONOTROPIC GLUTAMATE RECEPTOR"/>
    <property type="match status" value="1"/>
</dbReference>
<comment type="subcellular location">
    <subcellularLocation>
        <location evidence="14">Postsynaptic cell membrane</location>
        <topology evidence="14">Multi-pass membrane protein</topology>
    </subcellularLocation>
</comment>
<feature type="site" description="Interaction with the cone snail toxin Con-ikot-ikot" evidence="16">
    <location>
        <position position="512"/>
    </location>
</feature>
<feature type="binding site" evidence="15">
    <location>
        <position position="708"/>
    </location>
    <ligand>
        <name>L-glutamate</name>
        <dbReference type="ChEBI" id="CHEBI:29985"/>
    </ligand>
</feature>
<feature type="transmembrane region" description="Helical" evidence="18">
    <location>
        <begin position="656"/>
        <end position="679"/>
    </location>
</feature>
<dbReference type="SMART" id="SM00079">
    <property type="entry name" value="PBPe"/>
    <property type="match status" value="1"/>
</dbReference>
<dbReference type="AlphaFoldDB" id="A0AAD9KIF7"/>
<dbReference type="Proteomes" id="UP001209878">
    <property type="component" value="Unassembled WGS sequence"/>
</dbReference>
<dbReference type="FunFam" id="3.40.190.10:FF:000087">
    <property type="entry name" value="glutamate receptor 4 isoform X2"/>
    <property type="match status" value="1"/>
</dbReference>
<feature type="chain" id="PRO_5042015761" description="Glutamate receptor" evidence="19">
    <location>
        <begin position="34"/>
        <end position="896"/>
    </location>
</feature>
<dbReference type="InterPro" id="IPR001320">
    <property type="entry name" value="Iontro_rcpt_C"/>
</dbReference>
<dbReference type="Gene3D" id="3.40.190.10">
    <property type="entry name" value="Periplasmic binding protein-like II"/>
    <property type="match status" value="2"/>
</dbReference>